<feature type="non-terminal residue" evidence="16">
    <location>
        <position position="1"/>
    </location>
</feature>
<evidence type="ECO:0000313" key="16">
    <source>
        <dbReference type="EMBL" id="KAF5895757.1"/>
    </source>
</evidence>
<dbReference type="GO" id="GO:0005581">
    <property type="term" value="C:collagen trimer"/>
    <property type="evidence" value="ECO:0007669"/>
    <property type="project" value="UniProtKB-KW"/>
</dbReference>
<evidence type="ECO:0000256" key="9">
    <source>
        <dbReference type="ARBA" id="ARBA00022989"/>
    </source>
</evidence>
<feature type="compositionally biased region" description="Pro residues" evidence="13">
    <location>
        <begin position="568"/>
        <end position="577"/>
    </location>
</feature>
<accession>A0A8J4WY22</accession>
<feature type="compositionally biased region" description="Gly residues" evidence="13">
    <location>
        <begin position="510"/>
        <end position="519"/>
    </location>
</feature>
<keyword evidence="9 14" id="KW-1133">Transmembrane helix</keyword>
<dbReference type="Gene3D" id="3.10.100.10">
    <property type="entry name" value="Mannose-Binding Protein A, subunit A"/>
    <property type="match status" value="1"/>
</dbReference>
<feature type="compositionally biased region" description="Basic and acidic residues" evidence="13">
    <location>
        <begin position="467"/>
        <end position="476"/>
    </location>
</feature>
<comment type="subcellular location">
    <subcellularLocation>
        <location evidence="1">Membrane</location>
        <topology evidence="1">Single-pass type II membrane protein</topology>
    </subcellularLocation>
</comment>
<sequence>MVLSSEMKDEFTEEEDVQSFGYKRFGFQEGTQCTKCKSEWALKTAIGLLYVLCVFLTIAVAILGYKVVQKVDGVTKGVHGYEGIINAMVTDVRKIDDESGMNLKNTSSELQMFRSGLSALRQKLSAASDSVKSNAADLQQLRSSSQEVLSLQANLKSKLSAHAAALHSANATLFSAAANTPALQEDTARLQHDLQTHINAQRQLQLAIDRLNFTQMYQDTITTALQRSMEAADMNTQSVYSDVLALRRETQLVGSIEDWIREKIITLERAEFNASTHVQITTQGLGDVNMQLANISSQILNISTLSDGNAANLRELQEQQQDYGSRRSARFDRMEERLDAAEENVDRVTGNVSYTTWMLGGVNGELAALRSCSDTVGQHSDLLLNLNKTVVETQSGGSTLKSQQDDLSVRLDKEVSSLSIIMEEMKLVDTKHSQLITNFTVLQGPPGPRGSRGEKGPAGAVGPPGQKGERGDKGEAGDPGAQGEKGSAGPFGFSGVPGGQGFRGSPGPKGTRGSGGRAGPQGTKGEPGTPGQPGKDGNPGPIGSHGPPGIRGPVGPVGDPGQMGLPGPMGPPGPPGLPGRASPLPTIPVPPERSPLLIATRSLPGAVGCPADWLRFMNSCYFFSTEKLVFDNALQKCSGMSSSMVIINNNEEQVWLQLHTIGRGHFWLGLTDRQRENVWLWEDGSEPSF</sequence>
<organism evidence="16 17">
    <name type="scientific">Clarias magur</name>
    <name type="common">Asian catfish</name>
    <name type="synonym">Macropteronotus magur</name>
    <dbReference type="NCBI Taxonomy" id="1594786"/>
    <lineage>
        <taxon>Eukaryota</taxon>
        <taxon>Metazoa</taxon>
        <taxon>Chordata</taxon>
        <taxon>Craniata</taxon>
        <taxon>Vertebrata</taxon>
        <taxon>Euteleostomi</taxon>
        <taxon>Actinopterygii</taxon>
        <taxon>Neopterygii</taxon>
        <taxon>Teleostei</taxon>
        <taxon>Ostariophysi</taxon>
        <taxon>Siluriformes</taxon>
        <taxon>Clariidae</taxon>
        <taxon>Clarias</taxon>
    </lineage>
</organism>
<feature type="domain" description="C-type lectin" evidence="15">
    <location>
        <begin position="616"/>
        <end position="689"/>
    </location>
</feature>
<feature type="region of interest" description="Disordered" evidence="13">
    <location>
        <begin position="440"/>
        <end position="585"/>
    </location>
</feature>
<keyword evidence="10" id="KW-0176">Collagen</keyword>
<feature type="transmembrane region" description="Helical" evidence="14">
    <location>
        <begin position="45"/>
        <end position="65"/>
    </location>
</feature>
<proteinExistence type="predicted"/>
<evidence type="ECO:0000256" key="8">
    <source>
        <dbReference type="ARBA" id="ARBA00022968"/>
    </source>
</evidence>
<evidence type="ECO:0000256" key="11">
    <source>
        <dbReference type="ARBA" id="ARBA00023136"/>
    </source>
</evidence>
<evidence type="ECO:0000256" key="14">
    <source>
        <dbReference type="SAM" id="Phobius"/>
    </source>
</evidence>
<evidence type="ECO:0000259" key="15">
    <source>
        <dbReference type="PROSITE" id="PS50041"/>
    </source>
</evidence>
<dbReference type="InterPro" id="IPR001304">
    <property type="entry name" value="C-type_lectin-like"/>
</dbReference>
<dbReference type="InterPro" id="IPR058762">
    <property type="entry name" value="COLEC12_dom"/>
</dbReference>
<comment type="caution">
    <text evidence="16">The sequence shown here is derived from an EMBL/GenBank/DDBJ whole genome shotgun (WGS) entry which is preliminary data.</text>
</comment>
<evidence type="ECO:0000256" key="7">
    <source>
        <dbReference type="ARBA" id="ARBA00022837"/>
    </source>
</evidence>
<feature type="compositionally biased region" description="Low complexity" evidence="13">
    <location>
        <begin position="538"/>
        <end position="566"/>
    </location>
</feature>
<dbReference type="AlphaFoldDB" id="A0A8J4WY22"/>
<evidence type="ECO:0000256" key="1">
    <source>
        <dbReference type="ARBA" id="ARBA00004606"/>
    </source>
</evidence>
<keyword evidence="11 14" id="KW-0472">Membrane</keyword>
<keyword evidence="3 14" id="KW-0812">Transmembrane</keyword>
<dbReference type="InterPro" id="IPR016187">
    <property type="entry name" value="CTDL_fold"/>
</dbReference>
<dbReference type="InterPro" id="IPR052376">
    <property type="entry name" value="Oxidative_Scav/Glycosyltrans"/>
</dbReference>
<evidence type="ECO:0000256" key="10">
    <source>
        <dbReference type="ARBA" id="ARBA00023119"/>
    </source>
</evidence>
<dbReference type="Pfam" id="PF01391">
    <property type="entry name" value="Collagen"/>
    <property type="match status" value="2"/>
</dbReference>
<evidence type="ECO:0000256" key="6">
    <source>
        <dbReference type="ARBA" id="ARBA00022737"/>
    </source>
</evidence>
<dbReference type="Proteomes" id="UP000727407">
    <property type="component" value="Unassembled WGS sequence"/>
</dbReference>
<evidence type="ECO:0000256" key="4">
    <source>
        <dbReference type="ARBA" id="ARBA00022723"/>
    </source>
</evidence>
<feature type="compositionally biased region" description="Gly residues" evidence="13">
    <location>
        <begin position="495"/>
        <end position="504"/>
    </location>
</feature>
<dbReference type="SUPFAM" id="SSF56436">
    <property type="entry name" value="C-type lectin-like"/>
    <property type="match status" value="1"/>
</dbReference>
<dbReference type="PROSITE" id="PS50041">
    <property type="entry name" value="C_TYPE_LECTIN_2"/>
    <property type="match status" value="1"/>
</dbReference>
<dbReference type="PANTHER" id="PTHR39082:SF1">
    <property type="entry name" value="SCAVENGER RECEPTOR CLASS A MEMBER 3"/>
    <property type="match status" value="1"/>
</dbReference>
<protein>
    <recommendedName>
        <fullName evidence="2">Collectin-12</fullName>
    </recommendedName>
</protein>
<evidence type="ECO:0000256" key="13">
    <source>
        <dbReference type="SAM" id="MobiDB-lite"/>
    </source>
</evidence>
<evidence type="ECO:0000256" key="3">
    <source>
        <dbReference type="ARBA" id="ARBA00022692"/>
    </source>
</evidence>
<dbReference type="Pfam" id="PF26004">
    <property type="entry name" value="COLEC12"/>
    <property type="match status" value="1"/>
</dbReference>
<keyword evidence="12" id="KW-0675">Receptor</keyword>
<dbReference type="InterPro" id="IPR008160">
    <property type="entry name" value="Collagen"/>
</dbReference>
<gene>
    <name evidence="16" type="primary">colec12</name>
    <name evidence="16" type="ORF">DAT39_014532</name>
</gene>
<evidence type="ECO:0000313" key="17">
    <source>
        <dbReference type="Proteomes" id="UP000727407"/>
    </source>
</evidence>
<keyword evidence="5" id="KW-0430">Lectin</keyword>
<name>A0A8J4WY22_CLAMG</name>
<keyword evidence="17" id="KW-1185">Reference proteome</keyword>
<dbReference type="InterPro" id="IPR016186">
    <property type="entry name" value="C-type_lectin-like/link_sf"/>
</dbReference>
<dbReference type="EMBL" id="QNUK01000307">
    <property type="protein sequence ID" value="KAF5895757.1"/>
    <property type="molecule type" value="Genomic_DNA"/>
</dbReference>
<evidence type="ECO:0000256" key="2">
    <source>
        <dbReference type="ARBA" id="ARBA00017460"/>
    </source>
</evidence>
<evidence type="ECO:0000256" key="12">
    <source>
        <dbReference type="ARBA" id="ARBA00023170"/>
    </source>
</evidence>
<keyword evidence="4" id="KW-0479">Metal-binding</keyword>
<keyword evidence="8" id="KW-0735">Signal-anchor</keyword>
<dbReference type="Pfam" id="PF00059">
    <property type="entry name" value="Lectin_C"/>
    <property type="match status" value="1"/>
</dbReference>
<keyword evidence="6" id="KW-0677">Repeat</keyword>
<evidence type="ECO:0000256" key="5">
    <source>
        <dbReference type="ARBA" id="ARBA00022734"/>
    </source>
</evidence>
<dbReference type="PANTHER" id="PTHR39082">
    <property type="entry name" value="PHOSPHOLIPASE C-BETA-2-RELATED"/>
    <property type="match status" value="1"/>
</dbReference>
<reference evidence="16" key="1">
    <citation type="submission" date="2020-07" db="EMBL/GenBank/DDBJ databases">
        <title>Clarias magur genome sequencing, assembly and annotation.</title>
        <authorList>
            <person name="Kushwaha B."/>
            <person name="Kumar R."/>
            <person name="Das P."/>
            <person name="Joshi C.G."/>
            <person name="Kumar D."/>
            <person name="Nagpure N.S."/>
            <person name="Pandey M."/>
            <person name="Agarwal S."/>
            <person name="Srivastava S."/>
            <person name="Singh M."/>
            <person name="Sahoo L."/>
            <person name="Jayasankar P."/>
            <person name="Meher P.K."/>
            <person name="Koringa P.G."/>
            <person name="Iquebal M.A."/>
            <person name="Das S.P."/>
            <person name="Bit A."/>
            <person name="Patnaik S."/>
            <person name="Patel N."/>
            <person name="Shah T.M."/>
            <person name="Hinsu A."/>
            <person name="Jena J.K."/>
        </authorList>
    </citation>
    <scope>NUCLEOTIDE SEQUENCE</scope>
    <source>
        <strain evidence="16">CIFAMagur01</strain>
        <tissue evidence="16">Testis</tissue>
    </source>
</reference>
<dbReference type="OrthoDB" id="9896688at2759"/>
<keyword evidence="7" id="KW-0106">Calcium</keyword>